<dbReference type="Proteomes" id="UP001458880">
    <property type="component" value="Unassembled WGS sequence"/>
</dbReference>
<gene>
    <name evidence="1" type="ORF">QE152_g31012</name>
</gene>
<organism evidence="1 2">
    <name type="scientific">Popillia japonica</name>
    <name type="common">Japanese beetle</name>
    <dbReference type="NCBI Taxonomy" id="7064"/>
    <lineage>
        <taxon>Eukaryota</taxon>
        <taxon>Metazoa</taxon>
        <taxon>Ecdysozoa</taxon>
        <taxon>Arthropoda</taxon>
        <taxon>Hexapoda</taxon>
        <taxon>Insecta</taxon>
        <taxon>Pterygota</taxon>
        <taxon>Neoptera</taxon>
        <taxon>Endopterygota</taxon>
        <taxon>Coleoptera</taxon>
        <taxon>Polyphaga</taxon>
        <taxon>Scarabaeiformia</taxon>
        <taxon>Scarabaeidae</taxon>
        <taxon>Rutelinae</taxon>
        <taxon>Popillia</taxon>
    </lineage>
</organism>
<evidence type="ECO:0000313" key="1">
    <source>
        <dbReference type="EMBL" id="KAK9700808.1"/>
    </source>
</evidence>
<keyword evidence="2" id="KW-1185">Reference proteome</keyword>
<reference evidence="1 2" key="1">
    <citation type="journal article" date="2024" name="BMC Genomics">
        <title>De novo assembly and annotation of Popillia japonica's genome with initial clues to its potential as an invasive pest.</title>
        <authorList>
            <person name="Cucini C."/>
            <person name="Boschi S."/>
            <person name="Funari R."/>
            <person name="Cardaioli E."/>
            <person name="Iannotti N."/>
            <person name="Marturano G."/>
            <person name="Paoli F."/>
            <person name="Bruttini M."/>
            <person name="Carapelli A."/>
            <person name="Frati F."/>
            <person name="Nardi F."/>
        </authorList>
    </citation>
    <scope>NUCLEOTIDE SEQUENCE [LARGE SCALE GENOMIC DNA]</scope>
    <source>
        <strain evidence="1">DMR45628</strain>
    </source>
</reference>
<dbReference type="EMBL" id="JASPKY010000429">
    <property type="protein sequence ID" value="KAK9700808.1"/>
    <property type="molecule type" value="Genomic_DNA"/>
</dbReference>
<sequence>MGISVTNSYRRAILLFLRSKEDTAPLNRNQFVLYHATARFEAPSMKNFKSDDDDKGSKVAAIVEQYLIDRLATGKYAIAQSPNALLSGQEEEAYYRNLIERIEDQAESIQRT</sequence>
<proteinExistence type="predicted"/>
<name>A0AAW1JCG9_POPJA</name>
<accession>A0AAW1JCG9</accession>
<evidence type="ECO:0000313" key="2">
    <source>
        <dbReference type="Proteomes" id="UP001458880"/>
    </source>
</evidence>
<dbReference type="AlphaFoldDB" id="A0AAW1JCG9"/>
<comment type="caution">
    <text evidence="1">The sequence shown here is derived from an EMBL/GenBank/DDBJ whole genome shotgun (WGS) entry which is preliminary data.</text>
</comment>
<protein>
    <submittedName>
        <fullName evidence="1">Uncharacterized protein</fullName>
    </submittedName>
</protein>